<dbReference type="SUPFAM" id="SSF48264">
    <property type="entry name" value="Cytochrome P450"/>
    <property type="match status" value="1"/>
</dbReference>
<dbReference type="EMBL" id="CM000882">
    <property type="protein sequence ID" value="KQK01453.1"/>
    <property type="molecule type" value="Genomic_DNA"/>
</dbReference>
<dbReference type="InterPro" id="IPR017972">
    <property type="entry name" value="Cyt_P450_CS"/>
</dbReference>
<comment type="subcellular location">
    <subcellularLocation>
        <location evidence="1">Membrane</location>
    </subcellularLocation>
</comment>
<dbReference type="GO" id="GO:0004497">
    <property type="term" value="F:monooxygenase activity"/>
    <property type="evidence" value="ECO:0000318"/>
    <property type="project" value="GO_Central"/>
</dbReference>
<gene>
    <name evidence="14" type="primary">LOC100827693</name>
    <name evidence="13" type="ORF">BRADI_3g55940v3</name>
</gene>
<evidence type="ECO:0000256" key="4">
    <source>
        <dbReference type="ARBA" id="ARBA00022692"/>
    </source>
</evidence>
<keyword evidence="5 11" id="KW-0479">Metal-binding</keyword>
<keyword evidence="7 12" id="KW-0560">Oxidoreductase</keyword>
<dbReference type="EnsemblPlants" id="KQK01453">
    <property type="protein sequence ID" value="KQK01453"/>
    <property type="gene ID" value="BRADI_3g55940v3"/>
</dbReference>
<dbReference type="OrthoDB" id="1470350at2759"/>
<dbReference type="PROSITE" id="PS00086">
    <property type="entry name" value="CYTOCHROME_P450"/>
    <property type="match status" value="1"/>
</dbReference>
<evidence type="ECO:0000256" key="8">
    <source>
        <dbReference type="ARBA" id="ARBA00023004"/>
    </source>
</evidence>
<accession>A0A0Q3FTL7</accession>
<dbReference type="RefSeq" id="XP_003572971.2">
    <property type="nucleotide sequence ID" value="XM_003572923.3"/>
</dbReference>
<reference evidence="13" key="2">
    <citation type="submission" date="2017-06" db="EMBL/GenBank/DDBJ databases">
        <title>WGS assembly of Brachypodium distachyon.</title>
        <authorList>
            <consortium name="The International Brachypodium Initiative"/>
            <person name="Lucas S."/>
            <person name="Harmon-Smith M."/>
            <person name="Lail K."/>
            <person name="Tice H."/>
            <person name="Grimwood J."/>
            <person name="Bruce D."/>
            <person name="Barry K."/>
            <person name="Shu S."/>
            <person name="Lindquist E."/>
            <person name="Wang M."/>
            <person name="Pitluck S."/>
            <person name="Vogel J.P."/>
            <person name="Garvin D.F."/>
            <person name="Mockler T.C."/>
            <person name="Schmutz J."/>
            <person name="Rokhsar D."/>
            <person name="Bevan M.W."/>
        </authorList>
    </citation>
    <scope>NUCLEOTIDE SEQUENCE</scope>
    <source>
        <strain evidence="13">Bd21</strain>
    </source>
</reference>
<evidence type="ECO:0000256" key="10">
    <source>
        <dbReference type="ARBA" id="ARBA00023136"/>
    </source>
</evidence>
<evidence type="ECO:0000256" key="9">
    <source>
        <dbReference type="ARBA" id="ARBA00023033"/>
    </source>
</evidence>
<dbReference type="STRING" id="15368.A0A0Q3FTL7"/>
<evidence type="ECO:0000256" key="5">
    <source>
        <dbReference type="ARBA" id="ARBA00022723"/>
    </source>
</evidence>
<dbReference type="Pfam" id="PF00067">
    <property type="entry name" value="p450"/>
    <property type="match status" value="1"/>
</dbReference>
<dbReference type="InterPro" id="IPR036396">
    <property type="entry name" value="Cyt_P450_sf"/>
</dbReference>
<evidence type="ECO:0000256" key="3">
    <source>
        <dbReference type="ARBA" id="ARBA00022617"/>
    </source>
</evidence>
<dbReference type="PRINTS" id="PR00385">
    <property type="entry name" value="P450"/>
</dbReference>
<dbReference type="InterPro" id="IPR001128">
    <property type="entry name" value="Cyt_P450"/>
</dbReference>
<keyword evidence="3 11" id="KW-0349">Heme</keyword>
<keyword evidence="4" id="KW-0812">Transmembrane</keyword>
<dbReference type="GO" id="GO:0006629">
    <property type="term" value="P:lipid metabolic process"/>
    <property type="evidence" value="ECO:0007669"/>
    <property type="project" value="UniProtKB-ARBA"/>
</dbReference>
<dbReference type="GO" id="GO:0005506">
    <property type="term" value="F:iron ion binding"/>
    <property type="evidence" value="ECO:0007669"/>
    <property type="project" value="InterPro"/>
</dbReference>
<evidence type="ECO:0000256" key="6">
    <source>
        <dbReference type="ARBA" id="ARBA00022989"/>
    </source>
</evidence>
<dbReference type="PANTHER" id="PTHR24282">
    <property type="entry name" value="CYTOCHROME P450 FAMILY MEMBER"/>
    <property type="match status" value="1"/>
</dbReference>
<proteinExistence type="inferred from homology"/>
<dbReference type="GO" id="GO:0016705">
    <property type="term" value="F:oxidoreductase activity, acting on paired donors, with incorporation or reduction of molecular oxygen"/>
    <property type="evidence" value="ECO:0007669"/>
    <property type="project" value="InterPro"/>
</dbReference>
<dbReference type="PANTHER" id="PTHR24282:SF15">
    <property type="entry name" value="CYTOCHROME P450, FAMILY 715, SUBFAMILY A, POLYPEPTIDE 1"/>
    <property type="match status" value="1"/>
</dbReference>
<keyword evidence="9 12" id="KW-0503">Monooxygenase</keyword>
<evidence type="ECO:0000313" key="15">
    <source>
        <dbReference type="Proteomes" id="UP000008810"/>
    </source>
</evidence>
<dbReference type="GO" id="GO:0020037">
    <property type="term" value="F:heme binding"/>
    <property type="evidence" value="ECO:0007669"/>
    <property type="project" value="InterPro"/>
</dbReference>
<evidence type="ECO:0000256" key="7">
    <source>
        <dbReference type="ARBA" id="ARBA00023002"/>
    </source>
</evidence>
<dbReference type="AlphaFoldDB" id="A0A0Q3FTL7"/>
<comment type="cofactor">
    <cofactor evidence="11">
        <name>heme</name>
        <dbReference type="ChEBI" id="CHEBI:30413"/>
    </cofactor>
</comment>
<comment type="similarity">
    <text evidence="2 12">Belongs to the cytochrome P450 family.</text>
</comment>
<dbReference type="GeneID" id="100827693"/>
<dbReference type="KEGG" id="bdi:100827693"/>
<dbReference type="InterPro" id="IPR002401">
    <property type="entry name" value="Cyt_P450_E_grp-I"/>
</dbReference>
<dbReference type="Gramene" id="KQK01453">
    <property type="protein sequence ID" value="KQK01453"/>
    <property type="gene ID" value="BRADI_3g55940v3"/>
</dbReference>
<evidence type="ECO:0000313" key="14">
    <source>
        <dbReference type="EnsemblPlants" id="KQK01453"/>
    </source>
</evidence>
<dbReference type="GO" id="GO:0016020">
    <property type="term" value="C:membrane"/>
    <property type="evidence" value="ECO:0007669"/>
    <property type="project" value="UniProtKB-SubCell"/>
</dbReference>
<dbReference type="Proteomes" id="UP000008810">
    <property type="component" value="Chromosome 3"/>
</dbReference>
<feature type="binding site" description="axial binding residue" evidence="11">
    <location>
        <position position="496"/>
    </location>
    <ligand>
        <name>heme</name>
        <dbReference type="ChEBI" id="CHEBI:30413"/>
    </ligand>
    <ligandPart>
        <name>Fe</name>
        <dbReference type="ChEBI" id="CHEBI:18248"/>
    </ligandPart>
</feature>
<dbReference type="Gene3D" id="1.10.630.10">
    <property type="entry name" value="Cytochrome P450"/>
    <property type="match status" value="1"/>
</dbReference>
<evidence type="ECO:0000256" key="11">
    <source>
        <dbReference type="PIRSR" id="PIRSR602401-1"/>
    </source>
</evidence>
<dbReference type="FunCoup" id="A0A0Q3FTL7">
    <property type="interactions" value="135"/>
</dbReference>
<evidence type="ECO:0000256" key="1">
    <source>
        <dbReference type="ARBA" id="ARBA00004370"/>
    </source>
</evidence>
<sequence length="561" mass="61917">MEEQLVKASAHGAMASGALLLPLAATLLLLFLLHDCWFSPALKRRRLRLAGFRGPAPSFPLGNLPEITATMAAMPPSSASVSIGSADIHGGVFPYFARWRGSFGKVFVYWLGTEPFVYVSDPAFLRSVAGGAPGKLWGKPDVFRRDRMPMFGRGLVMAEGDLWARHRHVIAPAFSSTNLNDMVGLMEEATEKMLSEWTALAANSASSAVVDVERGVVRNAAEIIAKASFGISTTDSDSNDVGARVFEKLQAMQTMLFKSNRLVGVPFARLLHLRKTFEAWKLGREIDALLLHIIHRRRHSQSHDTASKKRKDLLSLLLLAGNNGNGKQQQDQRTMTGRELVDECKTFFFGGHETTALAVSWTLLMLAAHPHWQDALRQEILEFIPTNEGTQLEAAKLGKLTKMGWVLNEVLRLYPPSPNVQRQALHDITLSSPDTEKKTVIIPRGTNMWVDVVAMHRDEALWGTDASEFRPERWAAGGGCGDRMGYLPFGFGGRVCVGRNLTGMEYRVVLAMVLRRFELSVAPEYRHQPRVMLSLRPANGIQLLLTPLPAAAASNNNTSTD</sequence>
<name>A0A0Q3FTL7_BRADI</name>
<reference evidence="13 14" key="1">
    <citation type="journal article" date="2010" name="Nature">
        <title>Genome sequencing and analysis of the model grass Brachypodium distachyon.</title>
        <authorList>
            <consortium name="International Brachypodium Initiative"/>
        </authorList>
    </citation>
    <scope>NUCLEOTIDE SEQUENCE [LARGE SCALE GENOMIC DNA]</scope>
    <source>
        <strain evidence="13 14">Bd21</strain>
    </source>
</reference>
<keyword evidence="10" id="KW-0472">Membrane</keyword>
<evidence type="ECO:0000313" key="13">
    <source>
        <dbReference type="EMBL" id="KQK01453.1"/>
    </source>
</evidence>
<keyword evidence="8 11" id="KW-0408">Iron</keyword>
<protein>
    <recommendedName>
        <fullName evidence="16">Cytochrome P450</fullName>
    </recommendedName>
</protein>
<reference evidence="14" key="3">
    <citation type="submission" date="2018-08" db="UniProtKB">
        <authorList>
            <consortium name="EnsemblPlants"/>
        </authorList>
    </citation>
    <scope>IDENTIFICATION</scope>
    <source>
        <strain evidence="14">cv. Bd21</strain>
    </source>
</reference>
<dbReference type="PRINTS" id="PR00463">
    <property type="entry name" value="EP450I"/>
</dbReference>
<keyword evidence="6" id="KW-1133">Transmembrane helix</keyword>
<keyword evidence="15" id="KW-1185">Reference proteome</keyword>
<evidence type="ECO:0008006" key="16">
    <source>
        <dbReference type="Google" id="ProtNLM"/>
    </source>
</evidence>
<evidence type="ECO:0000256" key="12">
    <source>
        <dbReference type="RuleBase" id="RU000461"/>
    </source>
</evidence>
<evidence type="ECO:0000256" key="2">
    <source>
        <dbReference type="ARBA" id="ARBA00010617"/>
    </source>
</evidence>
<organism evidence="13">
    <name type="scientific">Brachypodium distachyon</name>
    <name type="common">Purple false brome</name>
    <name type="synonym">Trachynia distachya</name>
    <dbReference type="NCBI Taxonomy" id="15368"/>
    <lineage>
        <taxon>Eukaryota</taxon>
        <taxon>Viridiplantae</taxon>
        <taxon>Streptophyta</taxon>
        <taxon>Embryophyta</taxon>
        <taxon>Tracheophyta</taxon>
        <taxon>Spermatophyta</taxon>
        <taxon>Magnoliopsida</taxon>
        <taxon>Liliopsida</taxon>
        <taxon>Poales</taxon>
        <taxon>Poaceae</taxon>
        <taxon>BOP clade</taxon>
        <taxon>Pooideae</taxon>
        <taxon>Stipodae</taxon>
        <taxon>Brachypodieae</taxon>
        <taxon>Brachypodium</taxon>
    </lineage>
</organism>
<dbReference type="InterPro" id="IPR050665">
    <property type="entry name" value="Cytochrome_P450_Monooxygen"/>
</dbReference>